<proteinExistence type="inferred from homology"/>
<evidence type="ECO:0000256" key="2">
    <source>
        <dbReference type="SAM" id="Coils"/>
    </source>
</evidence>
<dbReference type="EMBL" id="CAACVR010000075">
    <property type="protein sequence ID" value="VEU24160.1"/>
    <property type="molecule type" value="Genomic_DNA"/>
</dbReference>
<accession>A0A448YTE0</accession>
<evidence type="ECO:0000256" key="3">
    <source>
        <dbReference type="SAM" id="MobiDB-lite"/>
    </source>
</evidence>
<keyword evidence="2" id="KW-0175">Coiled coil</keyword>
<reference evidence="4 5" key="1">
    <citation type="submission" date="2018-12" db="EMBL/GenBank/DDBJ databases">
        <authorList>
            <person name="Tiukova I."/>
            <person name="Dainat J."/>
        </authorList>
    </citation>
    <scope>NUCLEOTIDE SEQUENCE [LARGE SCALE GENOMIC DNA]</scope>
</reference>
<comment type="similarity">
    <text evidence="1">Belongs to the RRP15 family.</text>
</comment>
<sequence>MGKQVKKGEKSVRIAEEDIEKAVEWQRKRKIEASEGSESDASEGSDADISSDEEIAEIGRQNEVDKKIQRQNKRIRNNDDGSESFSKAMNSLLDTHLKAYDREDPILAKSKGQIKRFENEKLELKAKRLLLAKKREKLTSGRRKQLIPGGEDEVARDAINRERKLRKVAQRGVIKLFNAILVTQTGEQEIGGRDGVRRRDEVTEVSKEKFLDMVQRAK</sequence>
<dbReference type="Pfam" id="PF07890">
    <property type="entry name" value="Rrp15p"/>
    <property type="match status" value="1"/>
</dbReference>
<dbReference type="InterPro" id="IPR012459">
    <property type="entry name" value="Rrp15"/>
</dbReference>
<protein>
    <submittedName>
        <fullName evidence="4">DEKNAAC105463</fullName>
    </submittedName>
</protein>
<name>A0A448YTE0_BRENA</name>
<dbReference type="GO" id="GO:0000470">
    <property type="term" value="P:maturation of LSU-rRNA"/>
    <property type="evidence" value="ECO:0007669"/>
    <property type="project" value="TreeGrafter"/>
</dbReference>
<keyword evidence="5" id="KW-1185">Reference proteome</keyword>
<evidence type="ECO:0000313" key="4">
    <source>
        <dbReference type="EMBL" id="VEU24160.1"/>
    </source>
</evidence>
<dbReference type="PANTHER" id="PTHR13245">
    <property type="entry name" value="RRP15-LIKE PROTEIN"/>
    <property type="match status" value="1"/>
</dbReference>
<evidence type="ECO:0000313" key="5">
    <source>
        <dbReference type="Proteomes" id="UP000290900"/>
    </source>
</evidence>
<dbReference type="GO" id="GO:0030687">
    <property type="term" value="C:preribosome, large subunit precursor"/>
    <property type="evidence" value="ECO:0007669"/>
    <property type="project" value="TreeGrafter"/>
</dbReference>
<dbReference type="PANTHER" id="PTHR13245:SF14">
    <property type="entry name" value="RRP15-LIKE PROTEIN"/>
    <property type="match status" value="1"/>
</dbReference>
<dbReference type="Proteomes" id="UP000290900">
    <property type="component" value="Unassembled WGS sequence"/>
</dbReference>
<feature type="region of interest" description="Disordered" evidence="3">
    <location>
        <begin position="29"/>
        <end position="86"/>
    </location>
</feature>
<dbReference type="STRING" id="13370.A0A448YTE0"/>
<evidence type="ECO:0000256" key="1">
    <source>
        <dbReference type="ARBA" id="ARBA00007462"/>
    </source>
</evidence>
<feature type="coiled-coil region" evidence="2">
    <location>
        <begin position="107"/>
        <end position="134"/>
    </location>
</feature>
<dbReference type="OrthoDB" id="20949at2759"/>
<dbReference type="GO" id="GO:0000460">
    <property type="term" value="P:maturation of 5.8S rRNA"/>
    <property type="evidence" value="ECO:0007669"/>
    <property type="project" value="TreeGrafter"/>
</dbReference>
<dbReference type="FunCoup" id="A0A448YTE0">
    <property type="interactions" value="351"/>
</dbReference>
<gene>
    <name evidence="4" type="ORF">BRENAR_LOCUS4888</name>
</gene>
<dbReference type="AlphaFoldDB" id="A0A448YTE0"/>
<feature type="compositionally biased region" description="Acidic residues" evidence="3">
    <location>
        <begin position="35"/>
        <end position="56"/>
    </location>
</feature>
<organism evidence="4 5">
    <name type="scientific">Brettanomyces naardenensis</name>
    <name type="common">Yeast</name>
    <dbReference type="NCBI Taxonomy" id="13370"/>
    <lineage>
        <taxon>Eukaryota</taxon>
        <taxon>Fungi</taxon>
        <taxon>Dikarya</taxon>
        <taxon>Ascomycota</taxon>
        <taxon>Saccharomycotina</taxon>
        <taxon>Pichiomycetes</taxon>
        <taxon>Pichiales</taxon>
        <taxon>Pichiaceae</taxon>
        <taxon>Brettanomyces</taxon>
    </lineage>
</organism>
<dbReference type="InParanoid" id="A0A448YTE0"/>